<dbReference type="SUPFAM" id="SSF48452">
    <property type="entry name" value="TPR-like"/>
    <property type="match status" value="1"/>
</dbReference>
<dbReference type="InterPro" id="IPR011990">
    <property type="entry name" value="TPR-like_helical_dom_sf"/>
</dbReference>
<name>A0A433XQ36_9BACL</name>
<dbReference type="EMBL" id="RZNX01000001">
    <property type="protein sequence ID" value="RUT36146.1"/>
    <property type="molecule type" value="Genomic_DNA"/>
</dbReference>
<evidence type="ECO:0000256" key="2">
    <source>
        <dbReference type="SAM" id="MobiDB-lite"/>
    </source>
</evidence>
<dbReference type="OrthoDB" id="2652551at2"/>
<dbReference type="Proteomes" id="UP000272464">
    <property type="component" value="Unassembled WGS sequence"/>
</dbReference>
<protein>
    <submittedName>
        <fullName evidence="3">Tetratricopeptide repeat protein</fullName>
    </submittedName>
</protein>
<keyword evidence="1" id="KW-0802">TPR repeat</keyword>
<dbReference type="Gene3D" id="1.25.40.10">
    <property type="entry name" value="Tetratricopeptide repeat domain"/>
    <property type="match status" value="1"/>
</dbReference>
<dbReference type="AlphaFoldDB" id="A0A433XQ36"/>
<dbReference type="PROSITE" id="PS50005">
    <property type="entry name" value="TPR"/>
    <property type="match status" value="1"/>
</dbReference>
<sequence>MLLRRKEGCPVEKKRQFESDRSESKSLSLLYQQSLKHRDRGDISQALSCLEEGLLTAFGRDYSKASERGILAESWIEYGKLLRQNNQHAKAIYAFEQAIAFAGHELDALTEWGDLLHEQGYSDEIIAERMNRKLEHSQNRSEILVEILCRLGAFQTAFTYLKADPTLNNERMLQLHTECLIRSGLLDQAINYASNAIDAGQLRPAFTDPLAMDTLLCRWILGEEDYSAAQNRQLLSESLKRAVNLGLHELANNIAGEDIYLQNELTLRLYYEGYTELAKARLRRHSPVISLNYSEPLHKDLAYIQAEIEYDEGAYDTAAQIFESLIDKDPLTATYRFAAASCYLKKSYQEMEERLSLNSRDLLGIQKAQHYMETIIQSLYIVERSRWHTVWTPAQLRNKCLPPSVRLS</sequence>
<proteinExistence type="predicted"/>
<comment type="caution">
    <text evidence="3">The sequence shown here is derived from an EMBL/GenBank/DDBJ whole genome shotgun (WGS) entry which is preliminary data.</text>
</comment>
<evidence type="ECO:0000256" key="1">
    <source>
        <dbReference type="PROSITE-ProRule" id="PRU00339"/>
    </source>
</evidence>
<gene>
    <name evidence="3" type="ORF">EJP77_03915</name>
</gene>
<feature type="repeat" description="TPR" evidence="1">
    <location>
        <begin position="72"/>
        <end position="105"/>
    </location>
</feature>
<dbReference type="InterPro" id="IPR019734">
    <property type="entry name" value="TPR_rpt"/>
</dbReference>
<accession>A0A433XQ36</accession>
<keyword evidence="4" id="KW-1185">Reference proteome</keyword>
<evidence type="ECO:0000313" key="3">
    <source>
        <dbReference type="EMBL" id="RUT36146.1"/>
    </source>
</evidence>
<feature type="region of interest" description="Disordered" evidence="2">
    <location>
        <begin position="1"/>
        <end position="20"/>
    </location>
</feature>
<evidence type="ECO:0000313" key="4">
    <source>
        <dbReference type="Proteomes" id="UP000272464"/>
    </source>
</evidence>
<organism evidence="3 4">
    <name type="scientific">Paenibacillus zeisoli</name>
    <dbReference type="NCBI Taxonomy" id="2496267"/>
    <lineage>
        <taxon>Bacteria</taxon>
        <taxon>Bacillati</taxon>
        <taxon>Bacillota</taxon>
        <taxon>Bacilli</taxon>
        <taxon>Bacillales</taxon>
        <taxon>Paenibacillaceae</taxon>
        <taxon>Paenibacillus</taxon>
    </lineage>
</organism>
<reference evidence="3 4" key="1">
    <citation type="submission" date="2018-12" db="EMBL/GenBank/DDBJ databases">
        <authorList>
            <person name="Sun L."/>
            <person name="Chen Z."/>
        </authorList>
    </citation>
    <scope>NUCLEOTIDE SEQUENCE [LARGE SCALE GENOMIC DNA]</scope>
    <source>
        <strain evidence="3 4">3-5-3</strain>
    </source>
</reference>